<evidence type="ECO:0000313" key="3">
    <source>
        <dbReference type="RefSeq" id="XP_004498171.1"/>
    </source>
</evidence>
<dbReference type="AlphaFoldDB" id="A0A1S2Y247"/>
<dbReference type="GeneID" id="101514031"/>
<evidence type="ECO:0000313" key="2">
    <source>
        <dbReference type="Proteomes" id="UP000087171"/>
    </source>
</evidence>
<dbReference type="PANTHER" id="PTHR36000">
    <property type="entry name" value="DEFECTIVE 1273 PROTEIN, PUTATIVE-RELATED"/>
    <property type="match status" value="1"/>
</dbReference>
<dbReference type="RefSeq" id="XP_004498171.1">
    <property type="nucleotide sequence ID" value="XM_004498114.3"/>
</dbReference>
<reference evidence="3" key="2">
    <citation type="submission" date="2023-09" db="UniProtKB">
        <authorList>
            <consortium name="RefSeq"/>
        </authorList>
    </citation>
    <scope>IDENTIFICATION</scope>
    <source>
        <tissue evidence="3 4">Etiolated seedlings</tissue>
    </source>
</reference>
<dbReference type="RefSeq" id="XP_073223613.1">
    <property type="nucleotide sequence ID" value="XM_073367512.1"/>
</dbReference>
<evidence type="ECO:0000256" key="1">
    <source>
        <dbReference type="SAM" id="Phobius"/>
    </source>
</evidence>
<organism evidence="3">
    <name type="scientific">Cicer arietinum</name>
    <name type="common">Chickpea</name>
    <name type="synonym">Garbanzo</name>
    <dbReference type="NCBI Taxonomy" id="3827"/>
    <lineage>
        <taxon>Eukaryota</taxon>
        <taxon>Viridiplantae</taxon>
        <taxon>Streptophyta</taxon>
        <taxon>Embryophyta</taxon>
        <taxon>Tracheophyta</taxon>
        <taxon>Spermatophyta</taxon>
        <taxon>Magnoliopsida</taxon>
        <taxon>eudicotyledons</taxon>
        <taxon>Gunneridae</taxon>
        <taxon>Pentapetalae</taxon>
        <taxon>rosids</taxon>
        <taxon>fabids</taxon>
        <taxon>Fabales</taxon>
        <taxon>Fabaceae</taxon>
        <taxon>Papilionoideae</taxon>
        <taxon>50 kb inversion clade</taxon>
        <taxon>NPAAA clade</taxon>
        <taxon>Hologalegina</taxon>
        <taxon>IRL clade</taxon>
        <taxon>Cicereae</taxon>
        <taxon>Cicer</taxon>
    </lineage>
</organism>
<dbReference type="PANTHER" id="PTHR36000:SF2">
    <property type="entry name" value="DEFECTIVE 1273 PROTEIN, PUTATIVE-RELATED"/>
    <property type="match status" value="1"/>
</dbReference>
<dbReference type="STRING" id="3827.A0A1S2Y247"/>
<dbReference type="RefSeq" id="XP_027189548.1">
    <property type="nucleotide sequence ID" value="XM_027333747.1"/>
</dbReference>
<keyword evidence="1" id="KW-1133">Transmembrane helix</keyword>
<feature type="transmembrane region" description="Helical" evidence="1">
    <location>
        <begin position="181"/>
        <end position="202"/>
    </location>
</feature>
<keyword evidence="2" id="KW-1185">Reference proteome</keyword>
<reference evidence="2" key="1">
    <citation type="journal article" date="2013" name="Nat. Biotechnol.">
        <title>Draft genome sequence of chickpea (Cicer arietinum) provides a resource for trait improvement.</title>
        <authorList>
            <person name="Varshney R.K."/>
            <person name="Song C."/>
            <person name="Saxena R.K."/>
            <person name="Azam S."/>
            <person name="Yu S."/>
            <person name="Sharpe A.G."/>
            <person name="Cannon S."/>
            <person name="Baek J."/>
            <person name="Rosen B.D."/>
            <person name="Tar'an B."/>
            <person name="Millan T."/>
            <person name="Zhang X."/>
            <person name="Ramsay L.D."/>
            <person name="Iwata A."/>
            <person name="Wang Y."/>
            <person name="Nelson W."/>
            <person name="Farmer A.D."/>
            <person name="Gaur P.M."/>
            <person name="Soderlund C."/>
            <person name="Penmetsa R.V."/>
            <person name="Xu C."/>
            <person name="Bharti A.K."/>
            <person name="He W."/>
            <person name="Winter P."/>
            <person name="Zhao S."/>
            <person name="Hane J.K."/>
            <person name="Carrasquilla-Garcia N."/>
            <person name="Condie J.A."/>
            <person name="Upadhyaya H.D."/>
            <person name="Luo M.C."/>
            <person name="Thudi M."/>
            <person name="Gowda C.L."/>
            <person name="Singh N.P."/>
            <person name="Lichtenzveig J."/>
            <person name="Gali K.K."/>
            <person name="Rubio J."/>
            <person name="Nadarajan N."/>
            <person name="Dolezel J."/>
            <person name="Bansal K.C."/>
            <person name="Xu X."/>
            <person name="Edwards D."/>
            <person name="Zhang G."/>
            <person name="Kahl G."/>
            <person name="Gil J."/>
            <person name="Singh K.B."/>
            <person name="Datta S.K."/>
            <person name="Jackson S.A."/>
            <person name="Wang J."/>
            <person name="Cook D.R."/>
        </authorList>
    </citation>
    <scope>NUCLEOTIDE SEQUENCE [LARGE SCALE GENOMIC DNA]</scope>
    <source>
        <strain evidence="2">cv. CDC Frontier</strain>
    </source>
</reference>
<evidence type="ECO:0000313" key="4">
    <source>
        <dbReference type="RefSeq" id="XP_027189548.1"/>
    </source>
</evidence>
<keyword evidence="1" id="KW-0812">Transmembrane</keyword>
<gene>
    <name evidence="3 4" type="primary">LOC101514031</name>
</gene>
<name>A0A1S2Y247_CICAR</name>
<sequence>MSLPYPSSQLVSSAFTCFHNNSFTIQPPFLGFKSTSRFVKKHGCRLGVKPFSASQKTRLKISCAMNMSAAHQSDDDRKVQLDQLIDKAHKLWDSSPEPVKIFPWKRALGNFVQLVLDLTLAVVKYLSIPVFAVTSISELSYCAHERKLVLVPLPVLFGAAVAGILKETALELSPRQRDAEVPWHLIAIAIFFTLIKLPGPYYPYWGRILIPHFANGVLLRTLWFAVLWYRRPKALKMSDSDS</sequence>
<dbReference type="Proteomes" id="UP000087171">
    <property type="component" value="Chromosome Ca4"/>
</dbReference>
<dbReference type="KEGG" id="cam:101514031"/>
<dbReference type="PaxDb" id="3827-XP_004498170.1"/>
<feature type="transmembrane region" description="Helical" evidence="1">
    <location>
        <begin position="148"/>
        <end position="169"/>
    </location>
</feature>
<feature type="transmembrane region" description="Helical" evidence="1">
    <location>
        <begin position="114"/>
        <end position="136"/>
    </location>
</feature>
<accession>A0A1S2Y247</accession>
<dbReference type="eggNOG" id="ENOG502RXTS">
    <property type="taxonomic scope" value="Eukaryota"/>
</dbReference>
<feature type="transmembrane region" description="Helical" evidence="1">
    <location>
        <begin position="208"/>
        <end position="229"/>
    </location>
</feature>
<keyword evidence="1" id="KW-0472">Membrane</keyword>
<dbReference type="OrthoDB" id="1934999at2759"/>
<proteinExistence type="predicted"/>
<protein>
    <submittedName>
        <fullName evidence="3 4">Uncharacterized protein LOC101514031 isoform X1</fullName>
    </submittedName>
</protein>